<reference evidence="6" key="1">
    <citation type="submission" date="2023-08" db="EMBL/GenBank/DDBJ databases">
        <authorList>
            <person name="Chen Y."/>
            <person name="Shah S."/>
            <person name="Dougan E. K."/>
            <person name="Thang M."/>
            <person name="Chan C."/>
        </authorList>
    </citation>
    <scope>NUCLEOTIDE SEQUENCE</scope>
</reference>
<dbReference type="InterPro" id="IPR001126">
    <property type="entry name" value="UmuC"/>
</dbReference>
<dbReference type="InterPro" id="IPR002885">
    <property type="entry name" value="PPR_rpt"/>
</dbReference>
<feature type="domain" description="UmuC" evidence="5">
    <location>
        <begin position="341"/>
        <end position="570"/>
    </location>
</feature>
<dbReference type="Pfam" id="PF16953">
    <property type="entry name" value="PRORP"/>
    <property type="match status" value="1"/>
</dbReference>
<dbReference type="SUPFAM" id="SSF46934">
    <property type="entry name" value="UBA-like"/>
    <property type="match status" value="1"/>
</dbReference>
<evidence type="ECO:0000259" key="4">
    <source>
        <dbReference type="PROSITE" id="PS50030"/>
    </source>
</evidence>
<dbReference type="Pfam" id="PF11799">
    <property type="entry name" value="IMS_C"/>
    <property type="match status" value="1"/>
</dbReference>
<dbReference type="InterPro" id="IPR009060">
    <property type="entry name" value="UBA-like_sf"/>
</dbReference>
<dbReference type="GO" id="GO:0003684">
    <property type="term" value="F:damaged DNA binding"/>
    <property type="evidence" value="ECO:0007669"/>
    <property type="project" value="InterPro"/>
</dbReference>
<dbReference type="SUPFAM" id="SSF56672">
    <property type="entry name" value="DNA/RNA polymerases"/>
    <property type="match status" value="1"/>
</dbReference>
<dbReference type="Gene3D" id="1.25.40.10">
    <property type="entry name" value="Tetratricopeptide repeat domain"/>
    <property type="match status" value="1"/>
</dbReference>
<dbReference type="InterPro" id="IPR015940">
    <property type="entry name" value="UBA"/>
</dbReference>
<dbReference type="PANTHER" id="PTHR46404:SF1">
    <property type="entry name" value="DNA POLYMERASE IOTA"/>
    <property type="match status" value="1"/>
</dbReference>
<dbReference type="Gene3D" id="3.40.50.11980">
    <property type="match status" value="1"/>
</dbReference>
<dbReference type="Gene3D" id="1.10.150.20">
    <property type="entry name" value="5' to 3' exonuclease, C-terminal subdomain"/>
    <property type="match status" value="1"/>
</dbReference>
<evidence type="ECO:0000256" key="2">
    <source>
        <dbReference type="PROSITE-ProRule" id="PRU00708"/>
    </source>
</evidence>
<dbReference type="CDD" id="cd14270">
    <property type="entry name" value="UBA"/>
    <property type="match status" value="1"/>
</dbReference>
<feature type="compositionally biased region" description="Acidic residues" evidence="3">
    <location>
        <begin position="990"/>
        <end position="999"/>
    </location>
</feature>
<sequence length="1165" mass="127147">MPKKADKSGASHPGYEERLRHAADLPEVLGILEEAQQSEQSRTFFFQALSVLAQKAAEANDAKSKRAAVQQGEWLLESCSKLDGGKPQESAVTSMVRVCCACGAQERALRLVAEVQAKGVKPRLRTLSAVLLQASEAGDRTICEKLWAQLPSLQLEPQDLEFAIMLRTFRGEPQRQYVLLRQLIEELPMPSDPPLIEEIGRVFGVEGAAALRCLDPPKALGRAEDGRRWQVGWTSLSPEGLCALSGHSLQALDVTPEDESDAAPGPSGDHPAKPAWSFLMSVRWFGLQSFWRWPPWAMSVLTSHMIPTDPDPAPGLSAAAASGASGSAPQLLKAGAQGACVAAIDMDCFYAQCEEIRQPELKGKPLGVQQKMLVITSNYAARAFGIKKGDSLQLVRQKCPEIAICNGEDLTFYSEISQRVFEVASRFSPRVERLGLDEVFVDLGDQVTERLKGGAASAAQSFRGALYPSEGADVAAPDAAASADWAALDDERRCAVRLAHASELCLEIRKAILEEVGLTSSAGVSVSKMLAKMVASWRKPAMQTVFLPTKEALAALLPDALGVQKIPGIGFASTQRCHELGVTCLKDLAEAGDERLAKEFEAAQVRHMRQLCLGLDLSPVRSSGCPKSCSAEDSFWQRPLRSFQEVQASLVALAEKLLAKLRTIERGFGPHRAASLAVSWRQAPADEAPGGARARRERRQAPLAESCAGLEAGRLAQCGLGLFQKTVKEPFALNILNLQLNLGQTLKGQQSLSFKAADPAPNTVPAPDPAPAAPVLLSDEEAPAPKAAAADLAQLVAMGFCAERAAEALQAAGGVEGAVEALLSSAPASAPAKRQRVELVDLASIVFNIAMVGLRTTGTSRIEMLMASKRSRLQEEALLERMVTRLAVDGVRNSGKPFRRFKKWLEEQPPFDIVIDGANVGFNNQNREGGLFQYSQIDAVIDKLRENGSRVLLVLHPKWLREDADRTVTKRKKRKLDQINLEGAMGSSEETAEEQEGEPEIQYPFDPITEAERDAPVGTPLSFIRRWKESECLVRVPAKDCDDWYWLFAALSSARRGARHVQVVSNDHMRDHHWRMVGNRAFLKWQGRHMTRVSIWSETVDGENCKVTLTPPDLYSLQAQVSDNGEAWHFPVPVVPSRAQQLSSGRPLPRKEIESAECHWLVAWQ</sequence>
<dbReference type="InterPro" id="IPR043128">
    <property type="entry name" value="Rev_trsase/Diguanyl_cyclase"/>
</dbReference>
<evidence type="ECO:0000256" key="3">
    <source>
        <dbReference type="SAM" id="MobiDB-lite"/>
    </source>
</evidence>
<organism evidence="6 7">
    <name type="scientific">Effrenium voratum</name>
    <dbReference type="NCBI Taxonomy" id="2562239"/>
    <lineage>
        <taxon>Eukaryota</taxon>
        <taxon>Sar</taxon>
        <taxon>Alveolata</taxon>
        <taxon>Dinophyceae</taxon>
        <taxon>Suessiales</taxon>
        <taxon>Symbiodiniaceae</taxon>
        <taxon>Effrenium</taxon>
    </lineage>
</organism>
<keyword evidence="7" id="KW-1185">Reference proteome</keyword>
<dbReference type="AlphaFoldDB" id="A0AA36I442"/>
<dbReference type="InterPro" id="IPR043502">
    <property type="entry name" value="DNA/RNA_pol_sf"/>
</dbReference>
<evidence type="ECO:0000313" key="7">
    <source>
        <dbReference type="Proteomes" id="UP001178507"/>
    </source>
</evidence>
<dbReference type="InterPro" id="IPR036775">
    <property type="entry name" value="DNA_pol_Y-fam_lit_finger_sf"/>
</dbReference>
<evidence type="ECO:0000313" key="6">
    <source>
        <dbReference type="EMBL" id="CAJ1379976.1"/>
    </source>
</evidence>
<dbReference type="PROSITE" id="PS51375">
    <property type="entry name" value="PPR"/>
    <property type="match status" value="1"/>
</dbReference>
<dbReference type="GO" id="GO:0003887">
    <property type="term" value="F:DNA-directed DNA polymerase activity"/>
    <property type="evidence" value="ECO:0007669"/>
    <property type="project" value="TreeGrafter"/>
</dbReference>
<dbReference type="PANTHER" id="PTHR46404">
    <property type="entry name" value="DNA POLYMERASE IOTA"/>
    <property type="match status" value="1"/>
</dbReference>
<protein>
    <submittedName>
        <fullName evidence="6">Uncharacterized protein</fullName>
    </submittedName>
</protein>
<name>A0AA36I442_9DINO</name>
<dbReference type="EMBL" id="CAUJNA010000669">
    <property type="protein sequence ID" value="CAJ1379976.1"/>
    <property type="molecule type" value="Genomic_DNA"/>
</dbReference>
<evidence type="ECO:0000256" key="1">
    <source>
        <dbReference type="ARBA" id="ARBA00022737"/>
    </source>
</evidence>
<proteinExistence type="predicted"/>
<dbReference type="PROSITE" id="PS50030">
    <property type="entry name" value="UBA"/>
    <property type="match status" value="1"/>
</dbReference>
<gene>
    <name evidence="6" type="ORF">EVOR1521_LOCUS8054</name>
</gene>
<dbReference type="Proteomes" id="UP001178507">
    <property type="component" value="Unassembled WGS sequence"/>
</dbReference>
<dbReference type="GO" id="GO:0006281">
    <property type="term" value="P:DNA repair"/>
    <property type="evidence" value="ECO:0007669"/>
    <property type="project" value="InterPro"/>
</dbReference>
<keyword evidence="1" id="KW-0677">Repeat</keyword>
<feature type="region of interest" description="Disordered" evidence="3">
    <location>
        <begin position="979"/>
        <end position="999"/>
    </location>
</feature>
<dbReference type="PROSITE" id="PS50173">
    <property type="entry name" value="UMUC"/>
    <property type="match status" value="1"/>
</dbReference>
<dbReference type="InterPro" id="IPR031595">
    <property type="entry name" value="PRORP_C"/>
</dbReference>
<comment type="caution">
    <text evidence="6">The sequence shown here is derived from an EMBL/GenBank/DDBJ whole genome shotgun (WGS) entry which is preliminary data.</text>
</comment>
<dbReference type="Pfam" id="PF00817">
    <property type="entry name" value="IMS"/>
    <property type="match status" value="1"/>
</dbReference>
<dbReference type="InterPro" id="IPR017961">
    <property type="entry name" value="DNA_pol_Y-fam_little_finger"/>
</dbReference>
<dbReference type="InterPro" id="IPR033443">
    <property type="entry name" value="PROP1-like_PPR_dom"/>
</dbReference>
<dbReference type="Gene3D" id="3.30.70.270">
    <property type="match status" value="1"/>
</dbReference>
<evidence type="ECO:0000259" key="5">
    <source>
        <dbReference type="PROSITE" id="PS50173"/>
    </source>
</evidence>
<dbReference type="Gene3D" id="3.40.1170.60">
    <property type="match status" value="1"/>
</dbReference>
<accession>A0AA36I442</accession>
<feature type="domain" description="UBA" evidence="4">
    <location>
        <begin position="777"/>
        <end position="825"/>
    </location>
</feature>
<dbReference type="Gene3D" id="3.30.1490.100">
    <property type="entry name" value="DNA polymerase, Y-family, little finger domain"/>
    <property type="match status" value="1"/>
</dbReference>
<dbReference type="Pfam" id="PF17177">
    <property type="entry name" value="PPR_long"/>
    <property type="match status" value="1"/>
</dbReference>
<dbReference type="GO" id="GO:0019985">
    <property type="term" value="P:translesion synthesis"/>
    <property type="evidence" value="ECO:0007669"/>
    <property type="project" value="TreeGrafter"/>
</dbReference>
<feature type="repeat" description="PPR" evidence="2">
    <location>
        <begin position="88"/>
        <end position="122"/>
    </location>
</feature>
<dbReference type="Gene3D" id="1.10.8.10">
    <property type="entry name" value="DNA helicase RuvA subunit, C-terminal domain"/>
    <property type="match status" value="1"/>
</dbReference>
<dbReference type="InterPro" id="IPR011990">
    <property type="entry name" value="TPR-like_helical_dom_sf"/>
</dbReference>